<reference evidence="1 2" key="1">
    <citation type="submission" date="2015-11" db="EMBL/GenBank/DDBJ databases">
        <title>Solirubrum puertoriconensis gen. nov. an environmental bacteria isolated in Puerto Rico.</title>
        <authorList>
            <person name="Cuebas-Irizarry M.F."/>
            <person name="Montalvo-Rodriguez R."/>
        </authorList>
    </citation>
    <scope>NUCLEOTIDE SEQUENCE [LARGE SCALE GENOMIC DNA]</scope>
    <source>
        <strain evidence="1 2">MC1A</strain>
    </source>
</reference>
<dbReference type="EMBL" id="LNAL01000003">
    <property type="protein sequence ID" value="KUG09298.1"/>
    <property type="molecule type" value="Genomic_DNA"/>
</dbReference>
<proteinExistence type="predicted"/>
<protein>
    <submittedName>
        <fullName evidence="1">Uncharacterized protein</fullName>
    </submittedName>
</protein>
<dbReference type="AlphaFoldDB" id="A0A9X0HNQ7"/>
<organism evidence="1 2">
    <name type="scientific">Solirubrum puertoriconensis</name>
    <dbReference type="NCBI Taxonomy" id="1751427"/>
    <lineage>
        <taxon>Bacteria</taxon>
        <taxon>Pseudomonadati</taxon>
        <taxon>Bacteroidota</taxon>
        <taxon>Cytophagia</taxon>
        <taxon>Cytophagales</taxon>
    </lineage>
</organism>
<keyword evidence="2" id="KW-1185">Reference proteome</keyword>
<gene>
    <name evidence="1" type="ORF">ASU33_16290</name>
</gene>
<dbReference type="Proteomes" id="UP000054223">
    <property type="component" value="Unassembled WGS sequence"/>
</dbReference>
<comment type="caution">
    <text evidence="1">The sequence shown here is derived from an EMBL/GenBank/DDBJ whole genome shotgun (WGS) entry which is preliminary data.</text>
</comment>
<evidence type="ECO:0000313" key="2">
    <source>
        <dbReference type="Proteomes" id="UP000054223"/>
    </source>
</evidence>
<name>A0A9X0HNQ7_SOLP1</name>
<sequence length="152" mass="18026">MRAELVDILHLFDEVLQELGQPGLLKNPLFAQKPHFDSEFYMPFELAQQSSNAIPIWFELSQSGLTFYLDRTNEIPEWDYKTLMDNPEHVKQTIRNILTAWVLVDYKGQKTVLRLFNECGEQINQFTYWQGIRLNFLKSSTFYLYQPILRCP</sequence>
<accession>A0A9X0HNQ7</accession>
<evidence type="ECO:0000313" key="1">
    <source>
        <dbReference type="EMBL" id="KUG09298.1"/>
    </source>
</evidence>
<dbReference type="RefSeq" id="WP_059067111.1">
    <property type="nucleotide sequence ID" value="NZ_LNAL01000003.1"/>
</dbReference>
<dbReference type="OrthoDB" id="981617at2"/>